<dbReference type="PANTHER" id="PTHR30055:SF200">
    <property type="entry name" value="HTH-TYPE TRANSCRIPTIONAL REPRESSOR BDCR"/>
    <property type="match status" value="1"/>
</dbReference>
<dbReference type="SUPFAM" id="SSF46689">
    <property type="entry name" value="Homeodomain-like"/>
    <property type="match status" value="1"/>
</dbReference>
<evidence type="ECO:0000256" key="2">
    <source>
        <dbReference type="PROSITE-ProRule" id="PRU00335"/>
    </source>
</evidence>
<dbReference type="Gene3D" id="1.10.357.10">
    <property type="entry name" value="Tetracycline Repressor, domain 2"/>
    <property type="match status" value="1"/>
</dbReference>
<evidence type="ECO:0000313" key="6">
    <source>
        <dbReference type="Proteomes" id="UP001320898"/>
    </source>
</evidence>
<dbReference type="InterPro" id="IPR009057">
    <property type="entry name" value="Homeodomain-like_sf"/>
</dbReference>
<protein>
    <submittedName>
        <fullName evidence="5">TetR/AcrR family transcriptional regulator</fullName>
    </submittedName>
</protein>
<accession>A0AAW5QWJ9</accession>
<name>A0AAW5QWJ9_9HYPH</name>
<dbReference type="GO" id="GO:0003700">
    <property type="term" value="F:DNA-binding transcription factor activity"/>
    <property type="evidence" value="ECO:0007669"/>
    <property type="project" value="TreeGrafter"/>
</dbReference>
<feature type="region of interest" description="Disordered" evidence="3">
    <location>
        <begin position="1"/>
        <end position="23"/>
    </location>
</feature>
<evidence type="ECO:0000313" key="5">
    <source>
        <dbReference type="EMBL" id="MCT8970768.1"/>
    </source>
</evidence>
<feature type="domain" description="HTH tetR-type" evidence="4">
    <location>
        <begin position="21"/>
        <end position="81"/>
    </location>
</feature>
<sequence length="205" mass="22194">MAEPRTDAATVAEPAKARPDTPPRERILAAARDLFYRQGIRAVGVEAIAEAAQTNKMTLYRHFSSKDELVAEYLRRFAEEDEAVWACIAAAHPGDPLAQLRAWVQRMAGEISDPGSRGCAIANAGVQIPETEHPARCVIENHKRALRAHVLDLCMAAGLRDPQLVADGIFLILEGARVNIQSEGHGGPACRFVALSEDLITAHSA</sequence>
<gene>
    <name evidence="5" type="ORF">MUB46_02740</name>
</gene>
<evidence type="ECO:0000256" key="1">
    <source>
        <dbReference type="ARBA" id="ARBA00023125"/>
    </source>
</evidence>
<dbReference type="Proteomes" id="UP001320898">
    <property type="component" value="Unassembled WGS sequence"/>
</dbReference>
<keyword evidence="1 2" id="KW-0238">DNA-binding</keyword>
<dbReference type="SUPFAM" id="SSF48498">
    <property type="entry name" value="Tetracyclin repressor-like, C-terminal domain"/>
    <property type="match status" value="1"/>
</dbReference>
<feature type="DNA-binding region" description="H-T-H motif" evidence="2">
    <location>
        <begin position="44"/>
        <end position="63"/>
    </location>
</feature>
<dbReference type="Pfam" id="PF00440">
    <property type="entry name" value="TetR_N"/>
    <property type="match status" value="1"/>
</dbReference>
<reference evidence="5 6" key="1">
    <citation type="submission" date="2022-04" db="EMBL/GenBank/DDBJ databases">
        <authorList>
            <person name="Ye Y.-Q."/>
            <person name="Du Z.-J."/>
        </authorList>
    </citation>
    <scope>NUCLEOTIDE SEQUENCE [LARGE SCALE GENOMIC DNA]</scope>
    <source>
        <strain evidence="5 6">A6E488</strain>
    </source>
</reference>
<dbReference type="GO" id="GO:0000976">
    <property type="term" value="F:transcription cis-regulatory region binding"/>
    <property type="evidence" value="ECO:0007669"/>
    <property type="project" value="TreeGrafter"/>
</dbReference>
<proteinExistence type="predicted"/>
<dbReference type="RefSeq" id="WP_261614321.1">
    <property type="nucleotide sequence ID" value="NZ_JALIDZ010000001.1"/>
</dbReference>
<dbReference type="EMBL" id="JALIDZ010000001">
    <property type="protein sequence ID" value="MCT8970768.1"/>
    <property type="molecule type" value="Genomic_DNA"/>
</dbReference>
<evidence type="ECO:0000259" key="4">
    <source>
        <dbReference type="PROSITE" id="PS50977"/>
    </source>
</evidence>
<dbReference type="InterPro" id="IPR001647">
    <property type="entry name" value="HTH_TetR"/>
</dbReference>
<dbReference type="PANTHER" id="PTHR30055">
    <property type="entry name" value="HTH-TYPE TRANSCRIPTIONAL REGULATOR RUTR"/>
    <property type="match status" value="1"/>
</dbReference>
<dbReference type="PRINTS" id="PR00455">
    <property type="entry name" value="HTHTETR"/>
</dbReference>
<comment type="caution">
    <text evidence="5">The sequence shown here is derived from an EMBL/GenBank/DDBJ whole genome shotgun (WGS) entry which is preliminary data.</text>
</comment>
<dbReference type="AlphaFoldDB" id="A0AAW5QWJ9"/>
<dbReference type="InterPro" id="IPR050109">
    <property type="entry name" value="HTH-type_TetR-like_transc_reg"/>
</dbReference>
<dbReference type="PROSITE" id="PS50977">
    <property type="entry name" value="HTH_TETR_2"/>
    <property type="match status" value="1"/>
</dbReference>
<evidence type="ECO:0000256" key="3">
    <source>
        <dbReference type="SAM" id="MobiDB-lite"/>
    </source>
</evidence>
<keyword evidence="6" id="KW-1185">Reference proteome</keyword>
<dbReference type="InterPro" id="IPR036271">
    <property type="entry name" value="Tet_transcr_reg_TetR-rel_C_sf"/>
</dbReference>
<organism evidence="5 6">
    <name type="scientific">Microbaculum marinisediminis</name>
    <dbReference type="NCBI Taxonomy" id="2931392"/>
    <lineage>
        <taxon>Bacteria</taxon>
        <taxon>Pseudomonadati</taxon>
        <taxon>Pseudomonadota</taxon>
        <taxon>Alphaproteobacteria</taxon>
        <taxon>Hyphomicrobiales</taxon>
        <taxon>Tepidamorphaceae</taxon>
        <taxon>Microbaculum</taxon>
    </lineage>
</organism>